<protein>
    <recommendedName>
        <fullName evidence="1">Aminoglycoside phosphotransferase domain-containing protein</fullName>
    </recommendedName>
</protein>
<dbReference type="AlphaFoldDB" id="A0A7W6RA54"/>
<reference evidence="2 3" key="1">
    <citation type="submission" date="2020-08" db="EMBL/GenBank/DDBJ databases">
        <title>Genome sequencing of Purple Non-Sulfur Bacteria from various extreme environments.</title>
        <authorList>
            <person name="Mayer M."/>
        </authorList>
    </citation>
    <scope>NUCLEOTIDE SEQUENCE [LARGE SCALE GENOMIC DNA]</scope>
    <source>
        <strain evidence="2 3">JA131</strain>
    </source>
</reference>
<proteinExistence type="predicted"/>
<dbReference type="Pfam" id="PF01636">
    <property type="entry name" value="APH"/>
    <property type="match status" value="1"/>
</dbReference>
<accession>A0A7W6RA54</accession>
<name>A0A7W6RA54_9PROT</name>
<keyword evidence="3" id="KW-1185">Reference proteome</keyword>
<dbReference type="InterPro" id="IPR002575">
    <property type="entry name" value="Aminoglycoside_PTrfase"/>
</dbReference>
<evidence type="ECO:0000259" key="1">
    <source>
        <dbReference type="Pfam" id="PF01636"/>
    </source>
</evidence>
<feature type="domain" description="Aminoglycoside phosphotransferase" evidence="1">
    <location>
        <begin position="34"/>
        <end position="270"/>
    </location>
</feature>
<dbReference type="Gene3D" id="3.30.200.20">
    <property type="entry name" value="Phosphorylase Kinase, domain 1"/>
    <property type="match status" value="1"/>
</dbReference>
<dbReference type="InterPro" id="IPR011009">
    <property type="entry name" value="Kinase-like_dom_sf"/>
</dbReference>
<dbReference type="Proteomes" id="UP000554286">
    <property type="component" value="Unassembled WGS sequence"/>
</dbReference>
<dbReference type="EMBL" id="JACIGK010000002">
    <property type="protein sequence ID" value="MBB4264713.1"/>
    <property type="molecule type" value="Genomic_DNA"/>
</dbReference>
<dbReference type="RefSeq" id="WP_184042354.1">
    <property type="nucleotide sequence ID" value="NZ_JACIGK010000002.1"/>
</dbReference>
<gene>
    <name evidence="2" type="ORF">GGD89_000320</name>
</gene>
<evidence type="ECO:0000313" key="3">
    <source>
        <dbReference type="Proteomes" id="UP000554286"/>
    </source>
</evidence>
<sequence>MWHDRPAWAFRSVDSTRQAALAALLTDAGWTLEDCRPLAGDASFRTYHRLVRDDRRAILMDAPPAHEDAGAFVRIAHHLVALGYSAPRILAESASQGFVLLEDLGDETFTRCLSGGANETALYAMAVDLLIDLHRRPPDEILPPDLVPRYDDTRLIEEVCLLTNWYVPAVLGTPPVAGALFEYEALWRAVFPLARAVPETLVLRDFHMDNLMRLQGRRGVAACGLLDFQDAVAGPVTYDLVSLLEDARRDIDPALVAVLRHRYRAAFPALDADAFAASWAVMAAQRHAKVIGIFTRLHRRDGKSDYLPHIARVWRLLEAALTHPMLADLRTWFEVHVPPWRRITPT</sequence>
<comment type="caution">
    <text evidence="2">The sequence shown here is derived from an EMBL/GenBank/DDBJ whole genome shotgun (WGS) entry which is preliminary data.</text>
</comment>
<organism evidence="2 3">
    <name type="scientific">Roseospira visakhapatnamensis</name>
    <dbReference type="NCBI Taxonomy" id="390880"/>
    <lineage>
        <taxon>Bacteria</taxon>
        <taxon>Pseudomonadati</taxon>
        <taxon>Pseudomonadota</taxon>
        <taxon>Alphaproteobacteria</taxon>
        <taxon>Rhodospirillales</taxon>
        <taxon>Rhodospirillaceae</taxon>
        <taxon>Roseospira</taxon>
    </lineage>
</organism>
<dbReference type="Gene3D" id="3.90.1200.10">
    <property type="match status" value="1"/>
</dbReference>
<evidence type="ECO:0000313" key="2">
    <source>
        <dbReference type="EMBL" id="MBB4264713.1"/>
    </source>
</evidence>
<dbReference type="SUPFAM" id="SSF56112">
    <property type="entry name" value="Protein kinase-like (PK-like)"/>
    <property type="match status" value="1"/>
</dbReference>